<keyword evidence="5" id="KW-0966">Cell projection</keyword>
<keyword evidence="3 4" id="KW-0810">Translation regulation</keyword>
<dbReference type="Gene3D" id="2.30.290.10">
    <property type="entry name" value="BH3618-like"/>
    <property type="match status" value="1"/>
</dbReference>
<comment type="subunit">
    <text evidence="4">Interacts with translational regulator CsrA and flagellin(s).</text>
</comment>
<dbReference type="Proteomes" id="UP000671862">
    <property type="component" value="Chromosome"/>
</dbReference>
<dbReference type="HAMAP" id="MF_01185">
    <property type="entry name" value="FliW"/>
    <property type="match status" value="1"/>
</dbReference>
<dbReference type="NCBIfam" id="NF009793">
    <property type="entry name" value="PRK13285.1-1"/>
    <property type="match status" value="1"/>
</dbReference>
<dbReference type="InterPro" id="IPR024046">
    <property type="entry name" value="Flagellar_assmbl_FliW_dom_sf"/>
</dbReference>
<dbReference type="SUPFAM" id="SSF141457">
    <property type="entry name" value="BH3618-like"/>
    <property type="match status" value="1"/>
</dbReference>
<dbReference type="Pfam" id="PF02623">
    <property type="entry name" value="FliW"/>
    <property type="match status" value="1"/>
</dbReference>
<dbReference type="RefSeq" id="WP_207565844.1">
    <property type="nucleotide sequence ID" value="NZ_CP071446.1"/>
</dbReference>
<accession>A0ABX7S3Z6</accession>
<evidence type="ECO:0000256" key="4">
    <source>
        <dbReference type="HAMAP-Rule" id="MF_01185"/>
    </source>
</evidence>
<keyword evidence="4" id="KW-0143">Chaperone</keyword>
<name>A0ABX7S3Z6_9BACT</name>
<evidence type="ECO:0000313" key="5">
    <source>
        <dbReference type="EMBL" id="QTA37121.1"/>
    </source>
</evidence>
<keyword evidence="5" id="KW-0282">Flagellum</keyword>
<dbReference type="PANTHER" id="PTHR39190">
    <property type="entry name" value="FLAGELLAR ASSEMBLY FACTOR FLIW"/>
    <property type="match status" value="1"/>
</dbReference>
<sequence length="148" mass="17147">MIFKTKFGEIDLQENEIITFPNGLPGFDNLRKFAIISFENTSPILWLVSLEDSNITLPIVDPWIFLKDYEFEISEEDIKELQINSEEDIAIWAVLTIPKGKPKETTINLLAPIVINIKKGIGKQIILNTEKYTIKHHLRELVRSQQKR</sequence>
<protein>
    <recommendedName>
        <fullName evidence="4">Flagellar assembly factor FliW</fullName>
    </recommendedName>
</protein>
<dbReference type="EMBL" id="CP071446">
    <property type="protein sequence ID" value="QTA37121.1"/>
    <property type="molecule type" value="Genomic_DNA"/>
</dbReference>
<organism evidence="5 6">
    <name type="scientific">Thermosipho ferrireducens</name>
    <dbReference type="NCBI Taxonomy" id="2571116"/>
    <lineage>
        <taxon>Bacteria</taxon>
        <taxon>Thermotogati</taxon>
        <taxon>Thermotogota</taxon>
        <taxon>Thermotogae</taxon>
        <taxon>Thermotogales</taxon>
        <taxon>Fervidobacteriaceae</taxon>
        <taxon>Thermosipho</taxon>
    </lineage>
</organism>
<reference evidence="5 6" key="1">
    <citation type="submission" date="2021-03" db="EMBL/GenBank/DDBJ databases">
        <title>Thermosipho ferrireducens sp.nov., an anaerobic thermophilic iron-reducing bacterium isolated from a deep-sea hydrothermal sulfide deposits.</title>
        <authorList>
            <person name="Zeng X."/>
            <person name="Chen Y."/>
            <person name="Shao Z."/>
        </authorList>
    </citation>
    <scope>NUCLEOTIDE SEQUENCE [LARGE SCALE GENOMIC DNA]</scope>
    <source>
        <strain evidence="5 6">JL129W03</strain>
    </source>
</reference>
<comment type="similarity">
    <text evidence="4">Belongs to the FliW family.</text>
</comment>
<keyword evidence="5" id="KW-0969">Cilium</keyword>
<dbReference type="InterPro" id="IPR003775">
    <property type="entry name" value="Flagellar_assembly_factor_FliW"/>
</dbReference>
<comment type="subcellular location">
    <subcellularLocation>
        <location evidence="4">Cytoplasm</location>
    </subcellularLocation>
</comment>
<evidence type="ECO:0000256" key="1">
    <source>
        <dbReference type="ARBA" id="ARBA00022490"/>
    </source>
</evidence>
<dbReference type="PANTHER" id="PTHR39190:SF1">
    <property type="entry name" value="FLAGELLAR ASSEMBLY FACTOR FLIW"/>
    <property type="match status" value="1"/>
</dbReference>
<keyword evidence="6" id="KW-1185">Reference proteome</keyword>
<keyword evidence="2 4" id="KW-1005">Bacterial flagellum biogenesis</keyword>
<comment type="function">
    <text evidence="4">Acts as an anti-CsrA protein, binds CsrA and prevents it from repressing translation of its target genes, one of which is flagellin. Binds to flagellin and participates in the assembly of the flagellum.</text>
</comment>
<evidence type="ECO:0000256" key="3">
    <source>
        <dbReference type="ARBA" id="ARBA00022845"/>
    </source>
</evidence>
<gene>
    <name evidence="4 5" type="primary">fliW</name>
    <name evidence="5" type="ORF">JYK00_05035</name>
</gene>
<evidence type="ECO:0000313" key="6">
    <source>
        <dbReference type="Proteomes" id="UP000671862"/>
    </source>
</evidence>
<keyword evidence="1 4" id="KW-0963">Cytoplasm</keyword>
<evidence type="ECO:0000256" key="2">
    <source>
        <dbReference type="ARBA" id="ARBA00022795"/>
    </source>
</evidence>
<proteinExistence type="inferred from homology"/>